<protein>
    <submittedName>
        <fullName evidence="5">Restriction endonuclease subunit S</fullName>
    </submittedName>
</protein>
<evidence type="ECO:0000256" key="3">
    <source>
        <dbReference type="ARBA" id="ARBA00023125"/>
    </source>
</evidence>
<feature type="domain" description="Type I restriction modification DNA specificity" evidence="4">
    <location>
        <begin position="273"/>
        <end position="376"/>
    </location>
</feature>
<dbReference type="SUPFAM" id="SSF116734">
    <property type="entry name" value="DNA methylase specificity domain"/>
    <property type="match status" value="2"/>
</dbReference>
<dbReference type="EMBL" id="SPMY01000109">
    <property type="protein sequence ID" value="NMQ30114.1"/>
    <property type="molecule type" value="Genomic_DNA"/>
</dbReference>
<accession>A0ABX1U456</accession>
<dbReference type="CDD" id="cd17259">
    <property type="entry name" value="RMtype1_S_StySKI-TRD2-CR2_like"/>
    <property type="match status" value="1"/>
</dbReference>
<evidence type="ECO:0000313" key="6">
    <source>
        <dbReference type="Proteomes" id="UP000749010"/>
    </source>
</evidence>
<dbReference type="GO" id="GO:0004519">
    <property type="term" value="F:endonuclease activity"/>
    <property type="evidence" value="ECO:0007669"/>
    <property type="project" value="UniProtKB-KW"/>
</dbReference>
<keyword evidence="3" id="KW-0238">DNA-binding</keyword>
<comment type="similarity">
    <text evidence="1">Belongs to the type-I restriction system S methylase family.</text>
</comment>
<dbReference type="InterPro" id="IPR000055">
    <property type="entry name" value="Restrct_endonuc_typeI_TRD"/>
</dbReference>
<evidence type="ECO:0000256" key="1">
    <source>
        <dbReference type="ARBA" id="ARBA00010923"/>
    </source>
</evidence>
<name>A0ABX1U456_9PROT</name>
<keyword evidence="5" id="KW-0540">Nuclease</keyword>
<sequence>MLGWKTKPLGDVTQFINGLWKGKEPPFVHVGVIRNTNFTKEGDLDDSDIAYLDVEAKKFQKRRLQFGDLILEKSGGGPKQPVGRVVFFDKTEGDFSFSNFTAAIRVADPSALDARFLHKYLHWVYVSGRTEVMQSHSTGIRNLNGDAYKAIKIAYPSLIEQRHIVAILDEAFEGIATAKANAEKNLQNARELFESALDAALSQRDSGYVETTLGDEIDLLAGYAFSSKGYTNDADGIRLLRGDNIMQGYLRWDDAKAWPANDVDPYMRFALREGDVVLAMDRPWVKAGLKRARIFVDDLPCLQLQRTARLRPKQRMSVKFLYHLTGSRSFSGHLLGVQTGLGVPHISGKQIESFLFMLPPPKAQETIASTLDDLQQHSERLGEIHQQKVTALGELKKSLLHQAFTGSLIAKSTDKQLEAVA</sequence>
<dbReference type="Pfam" id="PF01420">
    <property type="entry name" value="Methylase_S"/>
    <property type="match status" value="2"/>
</dbReference>
<dbReference type="Gene3D" id="3.90.220.20">
    <property type="entry name" value="DNA methylase specificity domains"/>
    <property type="match status" value="2"/>
</dbReference>
<dbReference type="PANTHER" id="PTHR43140:SF1">
    <property type="entry name" value="TYPE I RESTRICTION ENZYME ECOKI SPECIFICITY SUBUNIT"/>
    <property type="match status" value="1"/>
</dbReference>
<dbReference type="PANTHER" id="PTHR43140">
    <property type="entry name" value="TYPE-1 RESTRICTION ENZYME ECOKI SPECIFICITY PROTEIN"/>
    <property type="match status" value="1"/>
</dbReference>
<proteinExistence type="inferred from homology"/>
<keyword evidence="2" id="KW-0680">Restriction system</keyword>
<dbReference type="RefSeq" id="WP_169068525.1">
    <property type="nucleotide sequence ID" value="NZ_SPMY01000109.1"/>
</dbReference>
<reference evidence="5 6" key="1">
    <citation type="submission" date="2019-03" db="EMBL/GenBank/DDBJ databases">
        <title>Metabolic reconstructions from genomes of highly enriched 'Candidatus Accumulibacter' and 'Candidatus Competibacter' bioreactor populations.</title>
        <authorList>
            <person name="Annavajhala M.K."/>
            <person name="Welles L."/>
            <person name="Abbas B."/>
            <person name="Sorokin D."/>
            <person name="Park H."/>
            <person name="Van Loosdrecht M."/>
            <person name="Chandran K."/>
        </authorList>
    </citation>
    <scope>NUCLEOTIDE SEQUENCE [LARGE SCALE GENOMIC DNA]</scope>
    <source>
        <strain evidence="5 6">SBR_S</strain>
    </source>
</reference>
<organism evidence="5 6">
    <name type="scientific">Candidatus Accumulibacter phosphatis</name>
    <dbReference type="NCBI Taxonomy" id="327160"/>
    <lineage>
        <taxon>Bacteria</taxon>
        <taxon>Pseudomonadati</taxon>
        <taxon>Pseudomonadota</taxon>
        <taxon>Betaproteobacteria</taxon>
        <taxon>Candidatus Accumulibacter</taxon>
    </lineage>
</organism>
<keyword evidence="5" id="KW-0378">Hydrolase</keyword>
<keyword evidence="6" id="KW-1185">Reference proteome</keyword>
<evidence type="ECO:0000313" key="5">
    <source>
        <dbReference type="EMBL" id="NMQ30114.1"/>
    </source>
</evidence>
<evidence type="ECO:0000259" key="4">
    <source>
        <dbReference type="Pfam" id="PF01420"/>
    </source>
</evidence>
<dbReference type="Proteomes" id="UP000749010">
    <property type="component" value="Unassembled WGS sequence"/>
</dbReference>
<evidence type="ECO:0000256" key="2">
    <source>
        <dbReference type="ARBA" id="ARBA00022747"/>
    </source>
</evidence>
<feature type="domain" description="Type I restriction modification DNA specificity" evidence="4">
    <location>
        <begin position="3"/>
        <end position="177"/>
    </location>
</feature>
<comment type="caution">
    <text evidence="5">The sequence shown here is derived from an EMBL/GenBank/DDBJ whole genome shotgun (WGS) entry which is preliminary data.</text>
</comment>
<gene>
    <name evidence="5" type="ORF">E4Q23_21575</name>
</gene>
<keyword evidence="5" id="KW-0255">Endonuclease</keyword>
<dbReference type="InterPro" id="IPR051212">
    <property type="entry name" value="Type-I_RE_S_subunit"/>
</dbReference>
<dbReference type="InterPro" id="IPR044946">
    <property type="entry name" value="Restrct_endonuc_typeI_TRD_sf"/>
</dbReference>